<dbReference type="GO" id="GO:0016779">
    <property type="term" value="F:nucleotidyltransferase activity"/>
    <property type="evidence" value="ECO:0007669"/>
    <property type="project" value="UniProtKB-ARBA"/>
</dbReference>
<evidence type="ECO:0000259" key="8">
    <source>
        <dbReference type="Pfam" id="PF12804"/>
    </source>
</evidence>
<dbReference type="GO" id="GO:0006777">
    <property type="term" value="P:Mo-molybdopterin cofactor biosynthetic process"/>
    <property type="evidence" value="ECO:0007669"/>
    <property type="project" value="UniProtKB-KW"/>
</dbReference>
<evidence type="ECO:0000256" key="2">
    <source>
        <dbReference type="ARBA" id="ARBA00022679"/>
    </source>
</evidence>
<keyword evidence="5" id="KW-0460">Magnesium</keyword>
<dbReference type="RefSeq" id="WP_179427375.1">
    <property type="nucleotide sequence ID" value="NZ_JACBZP010000001.1"/>
</dbReference>
<evidence type="ECO:0000256" key="1">
    <source>
        <dbReference type="ARBA" id="ARBA00022490"/>
    </source>
</evidence>
<keyword evidence="7" id="KW-0501">Molybdenum cofactor biosynthesis</keyword>
<dbReference type="CDD" id="cd02503">
    <property type="entry name" value="MobA"/>
    <property type="match status" value="1"/>
</dbReference>
<keyword evidence="6" id="KW-0342">GTP-binding</keyword>
<dbReference type="Gene3D" id="3.90.550.10">
    <property type="entry name" value="Spore Coat Polysaccharide Biosynthesis Protein SpsA, Chain A"/>
    <property type="match status" value="1"/>
</dbReference>
<reference evidence="9 10" key="1">
    <citation type="submission" date="2020-07" db="EMBL/GenBank/DDBJ databases">
        <title>Sequencing the genomes of 1000 actinobacteria strains.</title>
        <authorList>
            <person name="Klenk H.-P."/>
        </authorList>
    </citation>
    <scope>NUCLEOTIDE SEQUENCE [LARGE SCALE GENOMIC DNA]</scope>
    <source>
        <strain evidence="9 10">DSM 26341</strain>
    </source>
</reference>
<dbReference type="InterPro" id="IPR013482">
    <property type="entry name" value="Molybde_CF_guanTrfase"/>
</dbReference>
<dbReference type="Pfam" id="PF12804">
    <property type="entry name" value="NTP_transf_3"/>
    <property type="match status" value="1"/>
</dbReference>
<proteinExistence type="predicted"/>
<dbReference type="PANTHER" id="PTHR19136">
    <property type="entry name" value="MOLYBDENUM COFACTOR GUANYLYLTRANSFERASE"/>
    <property type="match status" value="1"/>
</dbReference>
<keyword evidence="1" id="KW-0963">Cytoplasm</keyword>
<dbReference type="InterPro" id="IPR025877">
    <property type="entry name" value="MobA-like_NTP_Trfase"/>
</dbReference>
<evidence type="ECO:0000256" key="5">
    <source>
        <dbReference type="ARBA" id="ARBA00022842"/>
    </source>
</evidence>
<dbReference type="AlphaFoldDB" id="A0A7Z0D217"/>
<dbReference type="SUPFAM" id="SSF53448">
    <property type="entry name" value="Nucleotide-diphospho-sugar transferases"/>
    <property type="match status" value="1"/>
</dbReference>
<keyword evidence="2" id="KW-0808">Transferase</keyword>
<evidence type="ECO:0000313" key="10">
    <source>
        <dbReference type="Proteomes" id="UP000539111"/>
    </source>
</evidence>
<dbReference type="PANTHER" id="PTHR19136:SF81">
    <property type="entry name" value="MOLYBDENUM COFACTOR GUANYLYLTRANSFERASE"/>
    <property type="match status" value="1"/>
</dbReference>
<comment type="caution">
    <text evidence="9">The sequence shown here is derived from an EMBL/GenBank/DDBJ whole genome shotgun (WGS) entry which is preliminary data.</text>
</comment>
<protein>
    <submittedName>
        <fullName evidence="9">Molybdopterin-guanine dinucleotide biosynthesis protein A</fullName>
    </submittedName>
</protein>
<feature type="domain" description="MobA-like NTP transferase" evidence="8">
    <location>
        <begin position="13"/>
        <end position="172"/>
    </location>
</feature>
<evidence type="ECO:0000313" key="9">
    <source>
        <dbReference type="EMBL" id="NYI67424.1"/>
    </source>
</evidence>
<keyword evidence="4" id="KW-0547">Nucleotide-binding</keyword>
<dbReference type="InterPro" id="IPR029044">
    <property type="entry name" value="Nucleotide-diphossugar_trans"/>
</dbReference>
<sequence length="210" mass="22501">MTRAHILRDVLGVIVLAGGQSSRMRGQDKMTARFGSDTVLNMCLTNVAGQFPDSPIIVVGPYRELPAEMPESRVTRVREDPPGGGPVPAIRAGMDAVPSDAALVAVLAGDMPEAPAVLGDLVQPLATYDNLDVAVARAGGAVQPLLAVYRRRTLAGVLAADSSLRTARSLLTGLRHRFVEVPERLCYDIDTPEDLSAARSRIGPTRRRRR</sequence>
<dbReference type="Proteomes" id="UP000539111">
    <property type="component" value="Unassembled WGS sequence"/>
</dbReference>
<evidence type="ECO:0000256" key="4">
    <source>
        <dbReference type="ARBA" id="ARBA00022741"/>
    </source>
</evidence>
<dbReference type="GO" id="GO:0005525">
    <property type="term" value="F:GTP binding"/>
    <property type="evidence" value="ECO:0007669"/>
    <property type="project" value="UniProtKB-KW"/>
</dbReference>
<dbReference type="GO" id="GO:0046872">
    <property type="term" value="F:metal ion binding"/>
    <property type="evidence" value="ECO:0007669"/>
    <property type="project" value="UniProtKB-KW"/>
</dbReference>
<name>A0A7Z0D217_9MICO</name>
<keyword evidence="3" id="KW-0479">Metal-binding</keyword>
<accession>A0A7Z0D217</accession>
<evidence type="ECO:0000256" key="3">
    <source>
        <dbReference type="ARBA" id="ARBA00022723"/>
    </source>
</evidence>
<keyword evidence="10" id="KW-1185">Reference proteome</keyword>
<organism evidence="9 10">
    <name type="scientific">Spelaeicoccus albus</name>
    <dbReference type="NCBI Taxonomy" id="1280376"/>
    <lineage>
        <taxon>Bacteria</taxon>
        <taxon>Bacillati</taxon>
        <taxon>Actinomycetota</taxon>
        <taxon>Actinomycetes</taxon>
        <taxon>Micrococcales</taxon>
        <taxon>Brevibacteriaceae</taxon>
        <taxon>Spelaeicoccus</taxon>
    </lineage>
</organism>
<evidence type="ECO:0000256" key="6">
    <source>
        <dbReference type="ARBA" id="ARBA00023134"/>
    </source>
</evidence>
<gene>
    <name evidence="9" type="ORF">BJY26_001730</name>
</gene>
<dbReference type="EMBL" id="JACBZP010000001">
    <property type="protein sequence ID" value="NYI67424.1"/>
    <property type="molecule type" value="Genomic_DNA"/>
</dbReference>
<evidence type="ECO:0000256" key="7">
    <source>
        <dbReference type="ARBA" id="ARBA00023150"/>
    </source>
</evidence>